<accession>A0A1J4MD38</accession>
<evidence type="ECO:0000313" key="3">
    <source>
        <dbReference type="EMBL" id="OII71403.1"/>
    </source>
</evidence>
<protein>
    <submittedName>
        <fullName evidence="3">Uncharacterized protein</fullName>
    </submittedName>
</protein>
<dbReference type="OrthoDB" id="343873at2759"/>
<gene>
    <name evidence="3" type="ORF">cubi_00781</name>
</gene>
<name>A0A1J4MD38_9CRYT</name>
<evidence type="ECO:0000256" key="2">
    <source>
        <dbReference type="SAM" id="Phobius"/>
    </source>
</evidence>
<dbReference type="AlphaFoldDB" id="A0A1J4MD38"/>
<evidence type="ECO:0000256" key="1">
    <source>
        <dbReference type="SAM" id="MobiDB-lite"/>
    </source>
</evidence>
<keyword evidence="2" id="KW-0472">Membrane</keyword>
<feature type="transmembrane region" description="Helical" evidence="2">
    <location>
        <begin position="203"/>
        <end position="229"/>
    </location>
</feature>
<keyword evidence="4" id="KW-1185">Reference proteome</keyword>
<feature type="transmembrane region" description="Helical" evidence="2">
    <location>
        <begin position="45"/>
        <end position="62"/>
    </location>
</feature>
<proteinExistence type="predicted"/>
<reference evidence="3 4" key="1">
    <citation type="submission" date="2016-10" db="EMBL/GenBank/DDBJ databases">
        <title>Reductive evolution of mitochondrial metabolism and differential evolution of invasion-related proteins in Cryptosporidium.</title>
        <authorList>
            <person name="Liu S."/>
            <person name="Roellig D.M."/>
            <person name="Guo Y."/>
            <person name="Li N."/>
            <person name="Frace M.A."/>
            <person name="Tang K."/>
            <person name="Zhang L."/>
            <person name="Feng Y."/>
            <person name="Xiao L."/>
        </authorList>
    </citation>
    <scope>NUCLEOTIDE SEQUENCE [LARGE SCALE GENOMIC DNA]</scope>
    <source>
        <strain evidence="3">39726</strain>
    </source>
</reference>
<keyword evidence="2" id="KW-0812">Transmembrane</keyword>
<dbReference type="Proteomes" id="UP000186176">
    <property type="component" value="Unassembled WGS sequence"/>
</dbReference>
<dbReference type="EMBL" id="LRBP01000029">
    <property type="protein sequence ID" value="OII71403.1"/>
    <property type="molecule type" value="Genomic_DNA"/>
</dbReference>
<feature type="transmembrane region" description="Helical" evidence="2">
    <location>
        <begin position="12"/>
        <end position="33"/>
    </location>
</feature>
<feature type="compositionally biased region" description="Acidic residues" evidence="1">
    <location>
        <begin position="284"/>
        <end position="308"/>
    </location>
</feature>
<sequence>MKWSILISHSLFVLSPYLIFIFTIYLPLCIILPKFYFETVLIRTWILWIPIIKAIISVYNSLSGEYYLKNTQINRVISVLEKYNNTDIILGLLETISCRIGSRYRRSSLARNSNSSITLLNSQSSMAKEIIQIKIMQCWLDYFNLWLIYFFLQNYILGNSIKYISSITISYFKVVNILILNIIDNFSSSNLKLVFFASKYKPVSVLIQFLRPIFMFPANIIKYILILTINMNWKYLLISVVVLNILLQIKFIQDHDSCFSIIFKDSRINIGIGSSGSCQRLDDNGDDGDDDDYDGDDDDYGDDKDDENGDRNEDYEKYGYEGQDEEDYSQVDGINDENHHSKYHIIKGSKSSGKNLIIYEYPSLSLLLRNYVIAIIDWISNNLFGISLFSHVHNQSETSNSSPNLLASLNPKNITKSLPSISSELEETNLISKRKIKNRSSIKPELLHSNTMPHLSLNSGSSSTCGADSVCGDNEGEEKNSGQFKIMANLLDNNVIIGWLPRSWRAYCLLIGENMMNKSNKFKYWILVAIILIGQVPQWIILLFPSFIVKFIGCMVFGYIYPLIMSLRTSSNIGSSYYPLSSKIGEKLQTWVIYLIAFNTMNELFSINKRYLLGIISWIPFKIHIYYLMILILQLTSSIIPVLTKQVKFKTS</sequence>
<dbReference type="RefSeq" id="XP_028873238.1">
    <property type="nucleotide sequence ID" value="XM_029017794.1"/>
</dbReference>
<feature type="compositionally biased region" description="Basic and acidic residues" evidence="1">
    <location>
        <begin position="309"/>
        <end position="319"/>
    </location>
</feature>
<feature type="transmembrane region" description="Helical" evidence="2">
    <location>
        <begin position="547"/>
        <end position="567"/>
    </location>
</feature>
<dbReference type="VEuPathDB" id="CryptoDB:cubi_00781"/>
<feature type="region of interest" description="Disordered" evidence="1">
    <location>
        <begin position="280"/>
        <end position="326"/>
    </location>
</feature>
<feature type="transmembrane region" description="Helical" evidence="2">
    <location>
        <begin position="524"/>
        <end position="541"/>
    </location>
</feature>
<feature type="transmembrane region" description="Helical" evidence="2">
    <location>
        <begin position="138"/>
        <end position="157"/>
    </location>
</feature>
<evidence type="ECO:0000313" key="4">
    <source>
        <dbReference type="Proteomes" id="UP000186176"/>
    </source>
</evidence>
<dbReference type="GeneID" id="39977573"/>
<keyword evidence="2" id="KW-1133">Transmembrane helix</keyword>
<comment type="caution">
    <text evidence="3">The sequence shown here is derived from an EMBL/GenBank/DDBJ whole genome shotgun (WGS) entry which is preliminary data.</text>
</comment>
<organism evidence="3 4">
    <name type="scientific">Cryptosporidium ubiquitum</name>
    <dbReference type="NCBI Taxonomy" id="857276"/>
    <lineage>
        <taxon>Eukaryota</taxon>
        <taxon>Sar</taxon>
        <taxon>Alveolata</taxon>
        <taxon>Apicomplexa</taxon>
        <taxon>Conoidasida</taxon>
        <taxon>Coccidia</taxon>
        <taxon>Eucoccidiorida</taxon>
        <taxon>Eimeriorina</taxon>
        <taxon>Cryptosporidiidae</taxon>
        <taxon>Cryptosporidium</taxon>
    </lineage>
</organism>